<dbReference type="EMBL" id="QGDI01000002">
    <property type="protein sequence ID" value="PWJ14783.1"/>
    <property type="molecule type" value="Genomic_DNA"/>
</dbReference>
<evidence type="ECO:0000313" key="8">
    <source>
        <dbReference type="EMBL" id="PWJ14783.1"/>
    </source>
</evidence>
<keyword evidence="3" id="KW-0731">Sigma factor</keyword>
<dbReference type="GO" id="GO:0016987">
    <property type="term" value="F:sigma factor activity"/>
    <property type="evidence" value="ECO:0007669"/>
    <property type="project" value="UniProtKB-KW"/>
</dbReference>
<protein>
    <submittedName>
        <fullName evidence="8">RNA polymerase sigma-70 factor (ECF subfamily)</fullName>
    </submittedName>
</protein>
<keyword evidence="2" id="KW-0805">Transcription regulation</keyword>
<dbReference type="Pfam" id="PF04545">
    <property type="entry name" value="Sigma70_r4"/>
    <property type="match status" value="1"/>
</dbReference>
<dbReference type="GO" id="GO:0006352">
    <property type="term" value="P:DNA-templated transcription initiation"/>
    <property type="evidence" value="ECO:0007669"/>
    <property type="project" value="InterPro"/>
</dbReference>
<dbReference type="InterPro" id="IPR036388">
    <property type="entry name" value="WH-like_DNA-bd_sf"/>
</dbReference>
<evidence type="ECO:0000313" key="9">
    <source>
        <dbReference type="Proteomes" id="UP000245720"/>
    </source>
</evidence>
<dbReference type="InterPro" id="IPR014284">
    <property type="entry name" value="RNA_pol_sigma-70_dom"/>
</dbReference>
<dbReference type="Proteomes" id="UP000245720">
    <property type="component" value="Unassembled WGS sequence"/>
</dbReference>
<reference evidence="8 9" key="1">
    <citation type="submission" date="2018-05" db="EMBL/GenBank/DDBJ databases">
        <title>The Hungate 1000. A catalogue of reference genomes from the rumen microbiome.</title>
        <authorList>
            <person name="Kelly W."/>
        </authorList>
    </citation>
    <scope>NUCLEOTIDE SEQUENCE [LARGE SCALE GENOMIC DNA]</scope>
    <source>
        <strain evidence="8 9">SAb67</strain>
    </source>
</reference>
<comment type="similarity">
    <text evidence="1">Belongs to the sigma-70 factor family. ECF subfamily.</text>
</comment>
<dbReference type="Gene3D" id="1.10.10.10">
    <property type="entry name" value="Winged helix-like DNA-binding domain superfamily/Winged helix DNA-binding domain"/>
    <property type="match status" value="1"/>
</dbReference>
<dbReference type="SUPFAM" id="SSF88659">
    <property type="entry name" value="Sigma3 and sigma4 domains of RNA polymerase sigma factors"/>
    <property type="match status" value="1"/>
</dbReference>
<feature type="domain" description="RNA polymerase sigma-70 region 2" evidence="6">
    <location>
        <begin position="27"/>
        <end position="91"/>
    </location>
</feature>
<dbReference type="Gene3D" id="1.10.1740.10">
    <property type="match status" value="1"/>
</dbReference>
<evidence type="ECO:0000256" key="1">
    <source>
        <dbReference type="ARBA" id="ARBA00010641"/>
    </source>
</evidence>
<dbReference type="Pfam" id="PF04542">
    <property type="entry name" value="Sigma70_r2"/>
    <property type="match status" value="1"/>
</dbReference>
<keyword evidence="5" id="KW-0804">Transcription</keyword>
<organism evidence="8 9">
    <name type="scientific">Ruminococcus flavefaciens</name>
    <dbReference type="NCBI Taxonomy" id="1265"/>
    <lineage>
        <taxon>Bacteria</taxon>
        <taxon>Bacillati</taxon>
        <taxon>Bacillota</taxon>
        <taxon>Clostridia</taxon>
        <taxon>Eubacteriales</taxon>
        <taxon>Oscillospiraceae</taxon>
        <taxon>Ruminococcus</taxon>
    </lineage>
</organism>
<dbReference type="RefSeq" id="WP_109725641.1">
    <property type="nucleotide sequence ID" value="NZ_CACVSX010000015.1"/>
</dbReference>
<evidence type="ECO:0000256" key="4">
    <source>
        <dbReference type="ARBA" id="ARBA00023125"/>
    </source>
</evidence>
<dbReference type="SUPFAM" id="SSF88946">
    <property type="entry name" value="Sigma2 domain of RNA polymerase sigma factors"/>
    <property type="match status" value="1"/>
</dbReference>
<keyword evidence="4" id="KW-0238">DNA-binding</keyword>
<dbReference type="NCBIfam" id="TIGR02937">
    <property type="entry name" value="sigma70-ECF"/>
    <property type="match status" value="1"/>
</dbReference>
<dbReference type="GO" id="GO:0003677">
    <property type="term" value="F:DNA binding"/>
    <property type="evidence" value="ECO:0007669"/>
    <property type="project" value="UniProtKB-KW"/>
</dbReference>
<evidence type="ECO:0000256" key="3">
    <source>
        <dbReference type="ARBA" id="ARBA00023082"/>
    </source>
</evidence>
<dbReference type="InterPro" id="IPR013324">
    <property type="entry name" value="RNA_pol_sigma_r3/r4-like"/>
</dbReference>
<sequence>MTDQELKKQMKDSPDECMRSIFDEYCNYVYVIAAARLKSCGRSEDIEECVSDTFVEVFRKIDSLGERQGDLKGFIGVIAKRKAIDMFRRLSKKADTTVSTDDEGVRELSSGENIIESSEMSERNQILLSKIKELGEPDTTIIIRQYYYNMTVAEIGKAISMTASAVQKRSIRAREKLKKMLCEVGINY</sequence>
<gene>
    <name evidence="8" type="ORF">IE37_00769</name>
</gene>
<accession>A0A315Y3H6</accession>
<feature type="domain" description="RNA polymerase sigma-70 region 4" evidence="7">
    <location>
        <begin position="132"/>
        <end position="179"/>
    </location>
</feature>
<dbReference type="InterPro" id="IPR039425">
    <property type="entry name" value="RNA_pol_sigma-70-like"/>
</dbReference>
<name>A0A315Y3H6_RUMFL</name>
<dbReference type="AlphaFoldDB" id="A0A315Y3H6"/>
<dbReference type="InterPro" id="IPR007627">
    <property type="entry name" value="RNA_pol_sigma70_r2"/>
</dbReference>
<comment type="caution">
    <text evidence="8">The sequence shown here is derived from an EMBL/GenBank/DDBJ whole genome shotgun (WGS) entry which is preliminary data.</text>
</comment>
<dbReference type="InterPro" id="IPR013325">
    <property type="entry name" value="RNA_pol_sigma_r2"/>
</dbReference>
<evidence type="ECO:0000256" key="2">
    <source>
        <dbReference type="ARBA" id="ARBA00023015"/>
    </source>
</evidence>
<evidence type="ECO:0000259" key="6">
    <source>
        <dbReference type="Pfam" id="PF04542"/>
    </source>
</evidence>
<dbReference type="PANTHER" id="PTHR43133">
    <property type="entry name" value="RNA POLYMERASE ECF-TYPE SIGMA FACTO"/>
    <property type="match status" value="1"/>
</dbReference>
<dbReference type="InterPro" id="IPR007630">
    <property type="entry name" value="RNA_pol_sigma70_r4"/>
</dbReference>
<dbReference type="PANTHER" id="PTHR43133:SF8">
    <property type="entry name" value="RNA POLYMERASE SIGMA FACTOR HI_1459-RELATED"/>
    <property type="match status" value="1"/>
</dbReference>
<dbReference type="OrthoDB" id="1820736at2"/>
<evidence type="ECO:0000259" key="7">
    <source>
        <dbReference type="Pfam" id="PF04545"/>
    </source>
</evidence>
<evidence type="ECO:0000256" key="5">
    <source>
        <dbReference type="ARBA" id="ARBA00023163"/>
    </source>
</evidence>
<proteinExistence type="inferred from homology"/>